<keyword evidence="4" id="KW-1185">Reference proteome</keyword>
<reference evidence="3" key="2">
    <citation type="submission" date="2021-05" db="EMBL/GenBank/DDBJ databases">
        <authorList>
            <person name="Pain A."/>
        </authorList>
    </citation>
    <scope>NUCLEOTIDE SEQUENCE</scope>
    <source>
        <strain evidence="3">1802A</strain>
    </source>
</reference>
<comment type="caution">
    <text evidence="3">The sequence shown here is derived from an EMBL/GenBank/DDBJ whole genome shotgun (WGS) entry which is preliminary data.</text>
</comment>
<feature type="compositionally biased region" description="Basic and acidic residues" evidence="2">
    <location>
        <begin position="1"/>
        <end position="14"/>
    </location>
</feature>
<feature type="coiled-coil region" evidence="1">
    <location>
        <begin position="208"/>
        <end position="235"/>
    </location>
</feature>
<evidence type="ECO:0000256" key="2">
    <source>
        <dbReference type="SAM" id="MobiDB-lite"/>
    </source>
</evidence>
<accession>A0AAD9GJ61</accession>
<sequence length="565" mass="61325">MESTGLKDDREVSTPKHRRGSPARGRTASIDSLVLYKFTSDESSSISPLLGDASISKCQQDGTGSALAGVFHASVDGSSHPTPCLNGDDSAACVDSGGCYNDLTVSIKTEDEKASKATDDLLNRASALTKVSGIERTAKRRNISTQLLLEGSSVSEPVKIRKKRAVKKAPKSVDTNTSVPSKLMSPTENTIPFWVSSPKEVKDIESYHKTLFSRLSQIEKQMKRFEAERQGLLNALYQFNMSPLHTSGSASISATVKKSTDAMDQSSEIKDVNVSTINTMEAAATSGNVDTESSHSIPPGSTGPQKECTGVFISIPVEINGSTDELVCDASAAVPDVRGGAHIDKKEMRSAGSSVPRNIEPTYMDCDAQNDVFASDSNIAVSVGPSQPLHGVQDEIGNGAHSIAEDYSQKMLDSINKLNDMLDNDLELYTGSQLDCNAADYNVGNFMESSTKHEFRMWHSCWLRQPCKGPRPSSAPPFKRTHVNSRCIRPAVQVSPLKDASPGQVSNEAPRDILEEFWKLDFTGLSKNQLTMLAHFFGLKSSLTTQSHIEEMEKIRSYLVDFVVK</sequence>
<evidence type="ECO:0000313" key="4">
    <source>
        <dbReference type="Proteomes" id="UP001195914"/>
    </source>
</evidence>
<feature type="region of interest" description="Disordered" evidence="2">
    <location>
        <begin position="285"/>
        <end position="305"/>
    </location>
</feature>
<proteinExistence type="predicted"/>
<dbReference type="AlphaFoldDB" id="A0AAD9GJ61"/>
<dbReference type="Proteomes" id="UP001195914">
    <property type="component" value="Unassembled WGS sequence"/>
</dbReference>
<gene>
    <name evidence="3" type="ORF">X943_000612</name>
</gene>
<dbReference type="EMBL" id="JAHBMH010000007">
    <property type="protein sequence ID" value="KAK1939509.1"/>
    <property type="molecule type" value="Genomic_DNA"/>
</dbReference>
<organism evidence="3 4">
    <name type="scientific">Babesia divergens</name>
    <dbReference type="NCBI Taxonomy" id="32595"/>
    <lineage>
        <taxon>Eukaryota</taxon>
        <taxon>Sar</taxon>
        <taxon>Alveolata</taxon>
        <taxon>Apicomplexa</taxon>
        <taxon>Aconoidasida</taxon>
        <taxon>Piroplasmida</taxon>
        <taxon>Babesiidae</taxon>
        <taxon>Babesia</taxon>
    </lineage>
</organism>
<protein>
    <submittedName>
        <fullName evidence="3">Uncharacterized protein</fullName>
    </submittedName>
</protein>
<reference evidence="3" key="1">
    <citation type="journal article" date="2014" name="Nucleic Acids Res.">
        <title>The evolutionary dynamics of variant antigen genes in Babesia reveal a history of genomic innovation underlying host-parasite interaction.</title>
        <authorList>
            <person name="Jackson A.P."/>
            <person name="Otto T.D."/>
            <person name="Darby A."/>
            <person name="Ramaprasad A."/>
            <person name="Xia D."/>
            <person name="Echaide I.E."/>
            <person name="Farber M."/>
            <person name="Gahlot S."/>
            <person name="Gamble J."/>
            <person name="Gupta D."/>
            <person name="Gupta Y."/>
            <person name="Jackson L."/>
            <person name="Malandrin L."/>
            <person name="Malas T.B."/>
            <person name="Moussa E."/>
            <person name="Nair M."/>
            <person name="Reid A.J."/>
            <person name="Sanders M."/>
            <person name="Sharma J."/>
            <person name="Tracey A."/>
            <person name="Quail M.A."/>
            <person name="Weir W."/>
            <person name="Wastling J.M."/>
            <person name="Hall N."/>
            <person name="Willadsen P."/>
            <person name="Lingelbach K."/>
            <person name="Shiels B."/>
            <person name="Tait A."/>
            <person name="Berriman M."/>
            <person name="Allred D.R."/>
            <person name="Pain A."/>
        </authorList>
    </citation>
    <scope>NUCLEOTIDE SEQUENCE</scope>
    <source>
        <strain evidence="3">1802A</strain>
    </source>
</reference>
<feature type="region of interest" description="Disordered" evidence="2">
    <location>
        <begin position="1"/>
        <end position="26"/>
    </location>
</feature>
<name>A0AAD9GJ61_BABDI</name>
<feature type="compositionally biased region" description="Polar residues" evidence="2">
    <location>
        <begin position="285"/>
        <end position="296"/>
    </location>
</feature>
<keyword evidence="1" id="KW-0175">Coiled coil</keyword>
<evidence type="ECO:0000313" key="3">
    <source>
        <dbReference type="EMBL" id="KAK1939509.1"/>
    </source>
</evidence>
<evidence type="ECO:0000256" key="1">
    <source>
        <dbReference type="SAM" id="Coils"/>
    </source>
</evidence>